<evidence type="ECO:0000259" key="3">
    <source>
        <dbReference type="Pfam" id="PF05448"/>
    </source>
</evidence>
<dbReference type="InterPro" id="IPR008391">
    <property type="entry name" value="AXE1_dom"/>
</dbReference>
<feature type="binding site" evidence="2">
    <location>
        <position position="92"/>
    </location>
    <ligand>
        <name>substrate</name>
    </ligand>
</feature>
<dbReference type="GO" id="GO:0047739">
    <property type="term" value="F:cephalosporin-C deacetylase activity"/>
    <property type="evidence" value="ECO:0007669"/>
    <property type="project" value="UniProtKB-EC"/>
</dbReference>
<name>A0A1M4EB87_9ACTN</name>
<dbReference type="RefSeq" id="WP_225275536.1">
    <property type="nucleotide sequence ID" value="NZ_CP084058.1"/>
</dbReference>
<gene>
    <name evidence="4" type="ORF">BN4615_P5733</name>
</gene>
<proteinExistence type="predicted"/>
<organism evidence="4">
    <name type="scientific">Nonomuraea gerenzanensis</name>
    <dbReference type="NCBI Taxonomy" id="93944"/>
    <lineage>
        <taxon>Bacteria</taxon>
        <taxon>Bacillati</taxon>
        <taxon>Actinomycetota</taxon>
        <taxon>Actinomycetes</taxon>
        <taxon>Streptosporangiales</taxon>
        <taxon>Streptosporangiaceae</taxon>
        <taxon>Nonomuraea</taxon>
    </lineage>
</organism>
<feature type="domain" description="Acetyl xylan esterase" evidence="3">
    <location>
        <begin position="1"/>
        <end position="321"/>
    </location>
</feature>
<dbReference type="PANTHER" id="PTHR40111">
    <property type="entry name" value="CEPHALOSPORIN-C DEACETYLASE"/>
    <property type="match status" value="1"/>
</dbReference>
<reference evidence="4" key="1">
    <citation type="submission" date="2016-04" db="EMBL/GenBank/DDBJ databases">
        <authorList>
            <person name="Evans L.H."/>
            <person name="Alamgir A."/>
            <person name="Owens N."/>
            <person name="Weber N.D."/>
            <person name="Virtaneva K."/>
            <person name="Barbian K."/>
            <person name="Babar A."/>
            <person name="Rosenke K."/>
        </authorList>
    </citation>
    <scope>NUCLEOTIDE SEQUENCE</scope>
    <source>
        <strain evidence="4">Nono1</strain>
    </source>
</reference>
<evidence type="ECO:0000256" key="2">
    <source>
        <dbReference type="PIRSR" id="PIRSR639069-2"/>
    </source>
</evidence>
<evidence type="ECO:0000256" key="1">
    <source>
        <dbReference type="PIRSR" id="PIRSR639069-1"/>
    </source>
</evidence>
<feature type="active site" description="Charge relay system" evidence="1">
    <location>
        <position position="269"/>
    </location>
</feature>
<sequence length="332" mass="35793">MAQFDLPLDQLEQYRPALPEPPDLDAFWAKTLAESDAFDLAMTAEPVANGLATIDTFDVTFAGYGGHPVRGWLHLPVTRTGPLPVVVEYLGYGSGRGVPHEKRLWACAGYAHLVMDSRGQGADTPDPDVATGDVAAPGFLTRGVLDPQRYYYRRLYTDAVRAVAAVRTHPAVDPARVAVTGTSQGGGIALAAAGLAPGLRAVLPDVPFLCCFPRAATFTDQPPYVEITRYVKLHRAHAQTVMRTLSYFDAAVLARRATAPALFSVGLMDRICPPSTVYAAFNHYGERAALPSGDKQISVYPFNDHEGGGPDHEVVKLAWLADRLSPSIPAKR</sequence>
<evidence type="ECO:0000313" key="4">
    <source>
        <dbReference type="EMBL" id="SBO96217.1"/>
    </source>
</evidence>
<dbReference type="GO" id="GO:0005976">
    <property type="term" value="P:polysaccharide metabolic process"/>
    <property type="evidence" value="ECO:0007669"/>
    <property type="project" value="TreeGrafter"/>
</dbReference>
<feature type="active site" description="Charge relay system" evidence="1">
    <location>
        <position position="305"/>
    </location>
</feature>
<dbReference type="SUPFAM" id="SSF53474">
    <property type="entry name" value="alpha/beta-Hydrolases"/>
    <property type="match status" value="1"/>
</dbReference>
<dbReference type="InterPro" id="IPR039069">
    <property type="entry name" value="CE7"/>
</dbReference>
<dbReference type="Gene3D" id="3.40.50.1820">
    <property type="entry name" value="alpha/beta hydrolase"/>
    <property type="match status" value="1"/>
</dbReference>
<accession>A0A1M4EB87</accession>
<dbReference type="EMBL" id="LT559118">
    <property type="protein sequence ID" value="SBO96217.1"/>
    <property type="molecule type" value="Genomic_DNA"/>
</dbReference>
<feature type="active site" description="Nucleophile" evidence="1">
    <location>
        <position position="183"/>
    </location>
</feature>
<dbReference type="PANTHER" id="PTHR40111:SF1">
    <property type="entry name" value="CEPHALOSPORIN-C DEACETYLASE"/>
    <property type="match status" value="1"/>
</dbReference>
<dbReference type="AlphaFoldDB" id="A0A1M4EB87"/>
<keyword evidence="4" id="KW-0378">Hydrolase</keyword>
<dbReference type="InterPro" id="IPR029058">
    <property type="entry name" value="AB_hydrolase_fold"/>
</dbReference>
<protein>
    <submittedName>
        <fullName evidence="4">Acetyl xylan esterase</fullName>
        <ecNumber evidence="4">3.1.1.41</ecNumber>
    </submittedName>
</protein>
<dbReference type="Pfam" id="PF05448">
    <property type="entry name" value="AXE1"/>
    <property type="match status" value="1"/>
</dbReference>
<dbReference type="EC" id="3.1.1.41" evidence="4"/>